<keyword evidence="1" id="KW-0812">Transmembrane</keyword>
<dbReference type="STRING" id="9555.ENSPANP00000042208"/>
<name>A0A2I3N2I8_PAPAN</name>
<dbReference type="OMA" id="DANQNIH"/>
<keyword evidence="1" id="KW-0472">Membrane</keyword>
<dbReference type="Bgee" id="ENSPANG00000030227">
    <property type="expression patterns" value="Expressed in cornea and 64 other cell types or tissues"/>
</dbReference>
<reference evidence="2" key="3">
    <citation type="submission" date="2025-09" db="UniProtKB">
        <authorList>
            <consortium name="Ensembl"/>
        </authorList>
    </citation>
    <scope>IDENTIFICATION</scope>
</reference>
<evidence type="ECO:0000313" key="2">
    <source>
        <dbReference type="Ensembl" id="ENSPANP00000042208.2"/>
    </source>
</evidence>
<dbReference type="PANTHER" id="PTHR46254:SF11">
    <property type="entry name" value="SECRETED PROTEIN"/>
    <property type="match status" value="1"/>
</dbReference>
<proteinExistence type="predicted"/>
<evidence type="ECO:0000313" key="3">
    <source>
        <dbReference type="Proteomes" id="UP000028761"/>
    </source>
</evidence>
<protein>
    <submittedName>
        <fullName evidence="2">Uncharacterized protein</fullName>
    </submittedName>
</protein>
<keyword evidence="1" id="KW-1133">Transmembrane helix</keyword>
<sequence>MKDANQNIHIFISFGVVVVFAFFAYLFLRRSFALIAQAGVHWCDLGSLQPLPPRFKRFSCLSLLSSWDYRRLPPRPANFCIFNRDGVSPYWPGWSRTPDLVICLPRPPKVLGLQA</sequence>
<reference evidence="2 3" key="1">
    <citation type="submission" date="2012-03" db="EMBL/GenBank/DDBJ databases">
        <title>Whole Genome Assembly of Papio anubis.</title>
        <authorList>
            <person name="Liu Y.L."/>
            <person name="Abraham K.A."/>
            <person name="Akbar H.A."/>
            <person name="Ali S.A."/>
            <person name="Anosike U.A."/>
            <person name="Aqrawi P.A."/>
            <person name="Arias F.A."/>
            <person name="Attaway T.A."/>
            <person name="Awwad R.A."/>
            <person name="Babu C.B."/>
            <person name="Bandaranaike D.B."/>
            <person name="Battles P.B."/>
            <person name="Bell A.B."/>
            <person name="Beltran B.B."/>
            <person name="Berhane-Mersha D.B."/>
            <person name="Bess C.B."/>
            <person name="Bickham C.B."/>
            <person name="Bolden T.B."/>
            <person name="Carter K.C."/>
            <person name="Chau D.C."/>
            <person name="Chavez A.C."/>
            <person name="Clerc-Blankenburg K.C."/>
            <person name="Coyle M.C."/>
            <person name="Dao M.D."/>
            <person name="Davila M.L.D."/>
            <person name="Davy-Carroll L.D."/>
            <person name="Denson S.D."/>
            <person name="Dinh H.D."/>
            <person name="Fernandez S.F."/>
            <person name="Fernando P.F."/>
            <person name="Forbes L.F."/>
            <person name="Francis C.F."/>
            <person name="Francisco L.F."/>
            <person name="Fu Q.F."/>
            <person name="Garcia-Iii R.G."/>
            <person name="Garrett T.G."/>
            <person name="Gross S.G."/>
            <person name="Gubbala S.G."/>
            <person name="Hirani K.H."/>
            <person name="Hogues M.H."/>
            <person name="Hollins B.H."/>
            <person name="Jackson L.J."/>
            <person name="Javaid M.J."/>
            <person name="Jhangiani S.J."/>
            <person name="Johnson A.J."/>
            <person name="Johnson B.J."/>
            <person name="Jones J.J."/>
            <person name="Joshi V.J."/>
            <person name="Kalu J.K."/>
            <person name="Khan N.K."/>
            <person name="Korchina V.K."/>
            <person name="Kovar C.K."/>
            <person name="Lago L.L."/>
            <person name="Lara F.L."/>
            <person name="Le T.-K.L."/>
            <person name="Lee S.L."/>
            <person name="Legall-Iii F.L."/>
            <person name="Lemon S.L."/>
            <person name="Liu J.L."/>
            <person name="Liu Y.-S.L."/>
            <person name="Liyanage D.L."/>
            <person name="Lopez J.L."/>
            <person name="Lorensuhewa L.L."/>
            <person name="Mata R.M."/>
            <person name="Mathew T.M."/>
            <person name="Mercado C.M."/>
            <person name="Mercado I.M."/>
            <person name="Morales K.M."/>
            <person name="Morgan M.M."/>
            <person name="Munidasa M.M."/>
            <person name="Ngo D.N."/>
            <person name="Nguyen L.N."/>
            <person name="Nguyen T.N."/>
            <person name="Nguyen N.N."/>
            <person name="Obregon M.O."/>
            <person name="Okwuonu G.O."/>
            <person name="Ongeri F.O."/>
            <person name="Onwere C.O."/>
            <person name="Osifeso I.O."/>
            <person name="Parra A.P."/>
            <person name="Patil S.P."/>
            <person name="Perez A.P."/>
            <person name="Perez Y.P."/>
            <person name="Pham C.P."/>
            <person name="Pu L.-L.P."/>
            <person name="Puazo M.P."/>
            <person name="Quiroz J.Q."/>
            <person name="Rouhana J.R."/>
            <person name="Ruiz M.R."/>
            <person name="Ruiz S.-J.R."/>
            <person name="Saada N.S."/>
            <person name="Santibanez J.S."/>
            <person name="Scheel M.S."/>
            <person name="Schneider B.S."/>
            <person name="Simmons D.S."/>
            <person name="Sisson I.S."/>
            <person name="Tang L.-Y.T."/>
            <person name="Thornton R.T."/>
            <person name="Tisius J.T."/>
            <person name="Toledanes G.T."/>
            <person name="Trejos Z.T."/>
            <person name="Usmani K.U."/>
            <person name="Varghese R.V."/>
            <person name="Vattathil S.V."/>
            <person name="Vee V.V."/>
            <person name="Walker D.W."/>
            <person name="Weissenberger G.W."/>
            <person name="White C.W."/>
            <person name="Williams A.W."/>
            <person name="Woodworth J.W."/>
            <person name="Wright R.W."/>
            <person name="Zhu Y.Z."/>
            <person name="Han Y.H."/>
            <person name="Newsham I.N."/>
            <person name="Nazareth L.N."/>
            <person name="Worley K.W."/>
            <person name="Muzny D.M."/>
            <person name="Rogers J.R."/>
            <person name="Gibbs R.G."/>
        </authorList>
    </citation>
    <scope>NUCLEOTIDE SEQUENCE [LARGE SCALE GENOMIC DNA]</scope>
</reference>
<keyword evidence="3" id="KW-1185">Reference proteome</keyword>
<dbReference type="Proteomes" id="UP000028761">
    <property type="component" value="Chromosome 6"/>
</dbReference>
<dbReference type="Ensembl" id="ENSPANT00000042497.2">
    <property type="protein sequence ID" value="ENSPANP00000042208.2"/>
    <property type="gene ID" value="ENSPANG00000030227.2"/>
</dbReference>
<accession>A0A2I3N2I8</accession>
<organism evidence="2 3">
    <name type="scientific">Papio anubis</name>
    <name type="common">Olive baboon</name>
    <dbReference type="NCBI Taxonomy" id="9555"/>
    <lineage>
        <taxon>Eukaryota</taxon>
        <taxon>Metazoa</taxon>
        <taxon>Chordata</taxon>
        <taxon>Craniata</taxon>
        <taxon>Vertebrata</taxon>
        <taxon>Euteleostomi</taxon>
        <taxon>Mammalia</taxon>
        <taxon>Eutheria</taxon>
        <taxon>Euarchontoglires</taxon>
        <taxon>Primates</taxon>
        <taxon>Haplorrhini</taxon>
        <taxon>Catarrhini</taxon>
        <taxon>Cercopithecidae</taxon>
        <taxon>Cercopithecinae</taxon>
        <taxon>Papio</taxon>
    </lineage>
</organism>
<feature type="transmembrane region" description="Helical" evidence="1">
    <location>
        <begin position="6"/>
        <end position="28"/>
    </location>
</feature>
<evidence type="ECO:0000256" key="1">
    <source>
        <dbReference type="SAM" id="Phobius"/>
    </source>
</evidence>
<dbReference type="GeneTree" id="ENSGT00940000161627"/>
<dbReference type="PANTHER" id="PTHR46254">
    <property type="entry name" value="PROTEIN GVQW1-RELATED"/>
    <property type="match status" value="1"/>
</dbReference>
<reference evidence="2" key="2">
    <citation type="submission" date="2025-08" db="UniProtKB">
        <authorList>
            <consortium name="Ensembl"/>
        </authorList>
    </citation>
    <scope>IDENTIFICATION</scope>
</reference>
<dbReference type="AlphaFoldDB" id="A0A2I3N2I8"/>